<name>A0A328TZB5_9BACL</name>
<evidence type="ECO:0000256" key="2">
    <source>
        <dbReference type="SAM" id="Phobius"/>
    </source>
</evidence>
<feature type="transmembrane region" description="Helical" evidence="2">
    <location>
        <begin position="109"/>
        <end position="128"/>
    </location>
</feature>
<proteinExistence type="predicted"/>
<organism evidence="3 4">
    <name type="scientific">Paenibacillus montanisoli</name>
    <dbReference type="NCBI Taxonomy" id="2081970"/>
    <lineage>
        <taxon>Bacteria</taxon>
        <taxon>Bacillati</taxon>
        <taxon>Bacillota</taxon>
        <taxon>Bacilli</taxon>
        <taxon>Bacillales</taxon>
        <taxon>Paenibacillaceae</taxon>
        <taxon>Paenibacillus</taxon>
    </lineage>
</organism>
<dbReference type="OrthoDB" id="1955013at2"/>
<comment type="caution">
    <text evidence="3">The sequence shown here is derived from an EMBL/GenBank/DDBJ whole genome shotgun (WGS) entry which is preliminary data.</text>
</comment>
<feature type="region of interest" description="Disordered" evidence="1">
    <location>
        <begin position="78"/>
        <end position="101"/>
    </location>
</feature>
<evidence type="ECO:0008006" key="5">
    <source>
        <dbReference type="Google" id="ProtNLM"/>
    </source>
</evidence>
<evidence type="ECO:0000313" key="3">
    <source>
        <dbReference type="EMBL" id="RAP73945.1"/>
    </source>
</evidence>
<keyword evidence="2" id="KW-0812">Transmembrane</keyword>
<keyword evidence="2" id="KW-0472">Membrane</keyword>
<sequence>MNHRDERFWRMYAQGMLGETERLEAEEHLAACGGCLERYMELLMGVEEIEPLGGDAADAVTARVMAAIAELEPFEMAAGPNEDGQMSPPTDNAAARRKPVKRSSRKQTMIHYLIAVSVMLVLMSTGVFQRIAEQPQHWEEHQVSKRESVTTSIMERTAAVIDAIVEKPNK</sequence>
<evidence type="ECO:0000256" key="1">
    <source>
        <dbReference type="SAM" id="MobiDB-lite"/>
    </source>
</evidence>
<evidence type="ECO:0000313" key="4">
    <source>
        <dbReference type="Proteomes" id="UP000249260"/>
    </source>
</evidence>
<keyword evidence="4" id="KW-1185">Reference proteome</keyword>
<dbReference type="AlphaFoldDB" id="A0A328TZB5"/>
<gene>
    <name evidence="3" type="ORF">DL346_22980</name>
</gene>
<accession>A0A328TZB5</accession>
<dbReference type="Proteomes" id="UP000249260">
    <property type="component" value="Unassembled WGS sequence"/>
</dbReference>
<dbReference type="RefSeq" id="WP_112884734.1">
    <property type="nucleotide sequence ID" value="NZ_QLUW01000005.1"/>
</dbReference>
<dbReference type="EMBL" id="QLUW01000005">
    <property type="protein sequence ID" value="RAP73945.1"/>
    <property type="molecule type" value="Genomic_DNA"/>
</dbReference>
<protein>
    <recommendedName>
        <fullName evidence="5">Zinc-finger domain-containing protein</fullName>
    </recommendedName>
</protein>
<keyword evidence="2" id="KW-1133">Transmembrane helix</keyword>
<reference evidence="3 4" key="1">
    <citation type="submission" date="2018-06" db="EMBL/GenBank/DDBJ databases">
        <title>Paenibacillus montanisoli sp. nov., isolated from mountain area soil.</title>
        <authorList>
            <person name="Wu M."/>
        </authorList>
    </citation>
    <scope>NUCLEOTIDE SEQUENCE [LARGE SCALE GENOMIC DNA]</scope>
    <source>
        <strain evidence="3 4">RA17</strain>
    </source>
</reference>